<feature type="transmembrane region" description="Helical" evidence="5">
    <location>
        <begin position="114"/>
        <end position="134"/>
    </location>
</feature>
<accession>A0A1V3TYT7</accession>
<evidence type="ECO:0000313" key="7">
    <source>
        <dbReference type="EMBL" id="OOH94666.1"/>
    </source>
</evidence>
<name>A0A1V3TYT7_ELIME</name>
<dbReference type="InterPro" id="IPR022764">
    <property type="entry name" value="Peptidase_S54_rhomboid_dom"/>
</dbReference>
<comment type="subcellular location">
    <subcellularLocation>
        <location evidence="1">Membrane</location>
        <topology evidence="1">Multi-pass membrane protein</topology>
    </subcellularLocation>
</comment>
<dbReference type="GO" id="GO:0006508">
    <property type="term" value="P:proteolysis"/>
    <property type="evidence" value="ECO:0007669"/>
    <property type="project" value="UniProtKB-KW"/>
</dbReference>
<feature type="transmembrane region" description="Helical" evidence="5">
    <location>
        <begin position="141"/>
        <end position="158"/>
    </location>
</feature>
<keyword evidence="4 5" id="KW-0472">Membrane</keyword>
<evidence type="ECO:0000256" key="2">
    <source>
        <dbReference type="ARBA" id="ARBA00022692"/>
    </source>
</evidence>
<keyword evidence="7" id="KW-0378">Hydrolase</keyword>
<dbReference type="STRING" id="238.BBD35_04540"/>
<organism evidence="7 8">
    <name type="scientific">Elizabethkingia meningoseptica</name>
    <name type="common">Chryseobacterium meningosepticum</name>
    <dbReference type="NCBI Taxonomy" id="238"/>
    <lineage>
        <taxon>Bacteria</taxon>
        <taxon>Pseudomonadati</taxon>
        <taxon>Bacteroidota</taxon>
        <taxon>Flavobacteriia</taxon>
        <taxon>Flavobacteriales</taxon>
        <taxon>Weeksellaceae</taxon>
        <taxon>Elizabethkingia</taxon>
    </lineage>
</organism>
<keyword evidence="3 5" id="KW-1133">Transmembrane helix</keyword>
<evidence type="ECO:0000313" key="8">
    <source>
        <dbReference type="Proteomes" id="UP000188947"/>
    </source>
</evidence>
<sequence>MYKGFIHPKAIIMPLLFLASIWAGFLIQNLGLIEGCDGAIIPLVPSGLKGVFFSPFLHGSWEHILGNSLPLVVLSSLLYQFYTPVADRVMLYGWLFSGLAVWMTPSVNLFDHQTYTSCIIGASGVIYVLAFFLFASGVIRWNLKLLTVSLVVALYYGSMIWGMIPEELLFTLNEPSRISWQSHLSGAVIGIIMAFIYKDKGEKKKKFIWEYPNYYNEKDDILWQKYIHENPEDFRELPYRKKDDIWEFLDEIRKND</sequence>
<evidence type="ECO:0000256" key="5">
    <source>
        <dbReference type="SAM" id="Phobius"/>
    </source>
</evidence>
<feature type="transmembrane region" description="Helical" evidence="5">
    <location>
        <begin position="178"/>
        <end position="197"/>
    </location>
</feature>
<evidence type="ECO:0000256" key="3">
    <source>
        <dbReference type="ARBA" id="ARBA00022989"/>
    </source>
</evidence>
<comment type="caution">
    <text evidence="7">The sequence shown here is derived from an EMBL/GenBank/DDBJ whole genome shotgun (WGS) entry which is preliminary data.</text>
</comment>
<keyword evidence="8" id="KW-1185">Reference proteome</keyword>
<protein>
    <submittedName>
        <fullName evidence="7">Rhomboid family intramembrane serine protease</fullName>
    </submittedName>
</protein>
<gene>
    <name evidence="7" type="ORF">BMF97_11510</name>
</gene>
<dbReference type="Gene3D" id="1.20.1540.10">
    <property type="entry name" value="Rhomboid-like"/>
    <property type="match status" value="1"/>
</dbReference>
<dbReference type="EMBL" id="MPOG01000013">
    <property type="protein sequence ID" value="OOH94666.1"/>
    <property type="molecule type" value="Genomic_DNA"/>
</dbReference>
<evidence type="ECO:0000259" key="6">
    <source>
        <dbReference type="Pfam" id="PF01694"/>
    </source>
</evidence>
<evidence type="ECO:0000256" key="4">
    <source>
        <dbReference type="ARBA" id="ARBA00023136"/>
    </source>
</evidence>
<keyword evidence="2 5" id="KW-0812">Transmembrane</keyword>
<feature type="domain" description="Peptidase S54 rhomboid" evidence="6">
    <location>
        <begin position="50"/>
        <end position="197"/>
    </location>
</feature>
<dbReference type="InterPro" id="IPR050925">
    <property type="entry name" value="Rhomboid_protease_S54"/>
</dbReference>
<dbReference type="GO" id="GO:0016020">
    <property type="term" value="C:membrane"/>
    <property type="evidence" value="ECO:0007669"/>
    <property type="project" value="UniProtKB-SubCell"/>
</dbReference>
<dbReference type="RefSeq" id="WP_069215905.1">
    <property type="nucleotide sequence ID" value="NZ_CP016378.1"/>
</dbReference>
<dbReference type="InterPro" id="IPR035952">
    <property type="entry name" value="Rhomboid-like_sf"/>
</dbReference>
<dbReference type="eggNOG" id="COG0705">
    <property type="taxonomic scope" value="Bacteria"/>
</dbReference>
<dbReference type="Pfam" id="PF01694">
    <property type="entry name" value="Rhomboid"/>
    <property type="match status" value="1"/>
</dbReference>
<proteinExistence type="predicted"/>
<evidence type="ECO:0000256" key="1">
    <source>
        <dbReference type="ARBA" id="ARBA00004141"/>
    </source>
</evidence>
<dbReference type="Proteomes" id="UP000188947">
    <property type="component" value="Unassembled WGS sequence"/>
</dbReference>
<dbReference type="AlphaFoldDB" id="A0A1V3TYT7"/>
<keyword evidence="7" id="KW-0645">Protease</keyword>
<dbReference type="PANTHER" id="PTHR43731:SF9">
    <property type="entry name" value="SLR1461 PROTEIN"/>
    <property type="match status" value="1"/>
</dbReference>
<dbReference type="GO" id="GO:0004252">
    <property type="term" value="F:serine-type endopeptidase activity"/>
    <property type="evidence" value="ECO:0007669"/>
    <property type="project" value="InterPro"/>
</dbReference>
<dbReference type="OrthoDB" id="465874at2"/>
<dbReference type="PANTHER" id="PTHR43731">
    <property type="entry name" value="RHOMBOID PROTEASE"/>
    <property type="match status" value="1"/>
</dbReference>
<reference evidence="7 8" key="1">
    <citation type="submission" date="2016-11" db="EMBL/GenBank/DDBJ databases">
        <title>Genome sequence and comparative genomic analysis of clinical strain Elizabethkingia meningoseptica 61421 PRCM.</title>
        <authorList>
            <person name="Wang M."/>
            <person name="Hu S."/>
            <person name="Cao L."/>
            <person name="Jiang T."/>
            <person name="Zhou Y."/>
            <person name="Ming D."/>
        </authorList>
    </citation>
    <scope>NUCLEOTIDE SEQUENCE [LARGE SCALE GENOMIC DNA]</scope>
    <source>
        <strain evidence="7 8">61421 PRCM</strain>
    </source>
</reference>
<feature type="transmembrane region" description="Helical" evidence="5">
    <location>
        <begin position="89"/>
        <end position="108"/>
    </location>
</feature>
<dbReference type="SUPFAM" id="SSF144091">
    <property type="entry name" value="Rhomboid-like"/>
    <property type="match status" value="1"/>
</dbReference>